<evidence type="ECO:0000313" key="3">
    <source>
        <dbReference type="EMBL" id="MFA1557460.1"/>
    </source>
</evidence>
<proteinExistence type="predicted"/>
<evidence type="ECO:0000256" key="2">
    <source>
        <dbReference type="SAM" id="SignalP"/>
    </source>
</evidence>
<feature type="compositionally biased region" description="Low complexity" evidence="1">
    <location>
        <begin position="39"/>
        <end position="48"/>
    </location>
</feature>
<feature type="chain" id="PRO_5046554804" description="Lipoprotein" evidence="2">
    <location>
        <begin position="26"/>
        <end position="255"/>
    </location>
</feature>
<keyword evidence="2" id="KW-0732">Signal</keyword>
<name>A0ABV4R5R8_9ACTN</name>
<gene>
    <name evidence="3" type="ORF">SM436_27585</name>
</gene>
<reference evidence="3 4" key="1">
    <citation type="submission" date="2023-11" db="EMBL/GenBank/DDBJ databases">
        <title>Actinomadura monticuli sp. nov., isolated from volcanic ash.</title>
        <authorList>
            <person name="Lee S.D."/>
            <person name="Yang H."/>
            <person name="Kim I.S."/>
        </authorList>
    </citation>
    <scope>NUCLEOTIDE SEQUENCE [LARGE SCALE GENOMIC DNA]</scope>
    <source>
        <strain evidence="3 4">DSM 45346</strain>
    </source>
</reference>
<keyword evidence="4" id="KW-1185">Reference proteome</keyword>
<protein>
    <recommendedName>
        <fullName evidence="5">Lipoprotein</fullName>
    </recommendedName>
</protein>
<evidence type="ECO:0008006" key="5">
    <source>
        <dbReference type="Google" id="ProtNLM"/>
    </source>
</evidence>
<evidence type="ECO:0000313" key="4">
    <source>
        <dbReference type="Proteomes" id="UP001569904"/>
    </source>
</evidence>
<accession>A0ABV4R5R8</accession>
<sequence length="255" mass="26625">MFVPFSRFALTGVCALLLAGLGACGAEPVKSPPAEAKSPQAGGAPAAEGPLMTAASASWVGDRPIVVRPDLEEWGRGRNPDAVLVTGTLDSGFGTPRGPAGPHTGGLDGDWFLVFSTSAIQAGRVAAPRCELPVEGHPDYCMEESAVYGIDPGGPNSFGVYTPHTISVYDGGRRNLLAARGNSILETRATNGALKAGEAFEVIVEPKERLFTGTKIQSGDVAMVWLNARGTSERIRVTSAMPAHVFLPVSRPTEQ</sequence>
<comment type="caution">
    <text evidence="3">The sequence shown here is derived from an EMBL/GenBank/DDBJ whole genome shotgun (WGS) entry which is preliminary data.</text>
</comment>
<organism evidence="3 4">
    <name type="scientific">Actinomadura chokoriensis</name>
    <dbReference type="NCBI Taxonomy" id="454156"/>
    <lineage>
        <taxon>Bacteria</taxon>
        <taxon>Bacillati</taxon>
        <taxon>Actinomycetota</taxon>
        <taxon>Actinomycetes</taxon>
        <taxon>Streptosporangiales</taxon>
        <taxon>Thermomonosporaceae</taxon>
        <taxon>Actinomadura</taxon>
    </lineage>
</organism>
<evidence type="ECO:0000256" key="1">
    <source>
        <dbReference type="SAM" id="MobiDB-lite"/>
    </source>
</evidence>
<dbReference type="PROSITE" id="PS51257">
    <property type="entry name" value="PROKAR_LIPOPROTEIN"/>
    <property type="match status" value="1"/>
</dbReference>
<dbReference type="EMBL" id="JAXCEH010000021">
    <property type="protein sequence ID" value="MFA1557460.1"/>
    <property type="molecule type" value="Genomic_DNA"/>
</dbReference>
<dbReference type="RefSeq" id="WP_371944206.1">
    <property type="nucleotide sequence ID" value="NZ_JAXCEH010000021.1"/>
</dbReference>
<feature type="region of interest" description="Disordered" evidence="1">
    <location>
        <begin position="29"/>
        <end position="48"/>
    </location>
</feature>
<dbReference type="Proteomes" id="UP001569904">
    <property type="component" value="Unassembled WGS sequence"/>
</dbReference>
<feature type="signal peptide" evidence="2">
    <location>
        <begin position="1"/>
        <end position="25"/>
    </location>
</feature>